<dbReference type="Pfam" id="PF00753">
    <property type="entry name" value="Lactamase_B"/>
    <property type="match status" value="1"/>
</dbReference>
<dbReference type="InterPro" id="IPR036866">
    <property type="entry name" value="RibonucZ/Hydroxyglut_hydro"/>
</dbReference>
<evidence type="ECO:0000313" key="2">
    <source>
        <dbReference type="EMBL" id="RNF41143.1"/>
    </source>
</evidence>
<dbReference type="SUPFAM" id="SSF56281">
    <property type="entry name" value="Metallo-hydrolase/oxidoreductase"/>
    <property type="match status" value="1"/>
</dbReference>
<reference evidence="2 3" key="1">
    <citation type="journal article" date="2018" name="Int. J. Syst. Evol. Microbiol.">
        <title>Planococcus salinus sp. nov., a moderately halophilic bacterium isolated from a saline-alkali soil.</title>
        <authorList>
            <person name="Gan L."/>
        </authorList>
    </citation>
    <scope>NUCLEOTIDE SEQUENCE [LARGE SCALE GENOMIC DNA]</scope>
    <source>
        <strain evidence="2 3">LCB217</strain>
    </source>
</reference>
<name>A0A3M8PBY1_9BACL</name>
<proteinExistence type="predicted"/>
<keyword evidence="3" id="KW-1185">Reference proteome</keyword>
<sequence>MITEYEKEGVICAEGYLEATKRKIFVYLVDGMLVDTGPKRMEPDFTSFYDKHSFDKVVLTHSHEDHSGTASWIQTNRDVPIYMHENGIALCAKPGNYPEYRQHSWGVRDAFDALPLRDTIRSRNLTWDVIYTPGHADDHVALLHKETGRVFTGDLFVQTKTKISMNTESIPQIMESIRTLLSYDISSMYCSHSGYFENGRETLQKKLDYLEELSATVERLYREGKSPEAIANQLFPKNYPIIARSEREWHPIHLINSILAPVKI</sequence>
<protein>
    <submittedName>
        <fullName evidence="2">MBL fold metallo-hydrolase</fullName>
    </submittedName>
</protein>
<dbReference type="AlphaFoldDB" id="A0A3M8PBY1"/>
<evidence type="ECO:0000313" key="3">
    <source>
        <dbReference type="Proteomes" id="UP000275473"/>
    </source>
</evidence>
<evidence type="ECO:0000259" key="1">
    <source>
        <dbReference type="SMART" id="SM00849"/>
    </source>
</evidence>
<dbReference type="PANTHER" id="PTHR23131:SF4">
    <property type="entry name" value="METALLO-BETA-LACTAMASE SUPERFAMILY POTEIN"/>
    <property type="match status" value="1"/>
</dbReference>
<dbReference type="Proteomes" id="UP000275473">
    <property type="component" value="Unassembled WGS sequence"/>
</dbReference>
<feature type="domain" description="Metallo-beta-lactamase" evidence="1">
    <location>
        <begin position="23"/>
        <end position="192"/>
    </location>
</feature>
<dbReference type="PANTHER" id="PTHR23131">
    <property type="entry name" value="ENDORIBONUCLEASE LACTB2"/>
    <property type="match status" value="1"/>
</dbReference>
<organism evidence="2 3">
    <name type="scientific">Planococcus salinus</name>
    <dbReference type="NCBI Taxonomy" id="1848460"/>
    <lineage>
        <taxon>Bacteria</taxon>
        <taxon>Bacillati</taxon>
        <taxon>Bacillota</taxon>
        <taxon>Bacilli</taxon>
        <taxon>Bacillales</taxon>
        <taxon>Caryophanaceae</taxon>
        <taxon>Planococcus</taxon>
    </lineage>
</organism>
<dbReference type="Gene3D" id="3.60.15.10">
    <property type="entry name" value="Ribonuclease Z/Hydroxyacylglutathione hydrolase-like"/>
    <property type="match status" value="1"/>
</dbReference>
<dbReference type="EMBL" id="RIAX01000001">
    <property type="protein sequence ID" value="RNF41143.1"/>
    <property type="molecule type" value="Genomic_DNA"/>
</dbReference>
<dbReference type="OrthoDB" id="235784at2"/>
<dbReference type="SMART" id="SM00849">
    <property type="entry name" value="Lactamase_B"/>
    <property type="match status" value="1"/>
</dbReference>
<dbReference type="GO" id="GO:0016787">
    <property type="term" value="F:hydrolase activity"/>
    <property type="evidence" value="ECO:0007669"/>
    <property type="project" value="UniProtKB-KW"/>
</dbReference>
<comment type="caution">
    <text evidence="2">The sequence shown here is derived from an EMBL/GenBank/DDBJ whole genome shotgun (WGS) entry which is preliminary data.</text>
</comment>
<gene>
    <name evidence="2" type="ORF">EEX84_01990</name>
</gene>
<dbReference type="InterPro" id="IPR050662">
    <property type="entry name" value="Sec-metab_biosynth-thioest"/>
</dbReference>
<accession>A0A3M8PBY1</accession>
<keyword evidence="2" id="KW-0378">Hydrolase</keyword>
<dbReference type="InterPro" id="IPR001279">
    <property type="entry name" value="Metallo-B-lactamas"/>
</dbReference>